<dbReference type="EMBL" id="CAACVS010000356">
    <property type="protein sequence ID" value="VEU41516.1"/>
    <property type="molecule type" value="Genomic_DNA"/>
</dbReference>
<dbReference type="PROSITE" id="PS50089">
    <property type="entry name" value="ZF_RING_2"/>
    <property type="match status" value="1"/>
</dbReference>
<comment type="similarity">
    <text evidence="3">Belongs to the Deltex family.</text>
</comment>
<protein>
    <recommendedName>
        <fullName evidence="4">RING-type E3 ubiquitin transferase</fullName>
        <ecNumber evidence="4">2.3.2.27</ecNumber>
    </recommendedName>
</protein>
<evidence type="ECO:0000313" key="9">
    <source>
        <dbReference type="EMBL" id="VEU41516.1"/>
    </source>
</evidence>
<dbReference type="SUPFAM" id="SSF57850">
    <property type="entry name" value="RING/U-box"/>
    <property type="match status" value="1"/>
</dbReference>
<evidence type="ECO:0000256" key="3">
    <source>
        <dbReference type="ARBA" id="ARBA00009413"/>
    </source>
</evidence>
<proteinExistence type="inferred from homology"/>
<name>A0A448ZHQ6_9STRA</name>
<keyword evidence="7" id="KW-0862">Zinc</keyword>
<comment type="pathway">
    <text evidence="2">Protein modification; protein ubiquitination.</text>
</comment>
<dbReference type="OrthoDB" id="200848at2759"/>
<evidence type="ECO:0000256" key="2">
    <source>
        <dbReference type="ARBA" id="ARBA00004906"/>
    </source>
</evidence>
<dbReference type="AlphaFoldDB" id="A0A448ZHQ6"/>
<dbReference type="Gene3D" id="3.30.40.10">
    <property type="entry name" value="Zinc/RING finger domain, C3HC4 (zinc finger)"/>
    <property type="match status" value="1"/>
</dbReference>
<dbReference type="UniPathway" id="UPA00143"/>
<evidence type="ECO:0000256" key="6">
    <source>
        <dbReference type="ARBA" id="ARBA00022723"/>
    </source>
</evidence>
<comment type="catalytic activity">
    <reaction evidence="1">
        <text>S-ubiquitinyl-[E2 ubiquitin-conjugating enzyme]-L-cysteine + [acceptor protein]-L-lysine = [E2 ubiquitin-conjugating enzyme]-L-cysteine + N(6)-ubiquitinyl-[acceptor protein]-L-lysine.</text>
        <dbReference type="EC" id="2.3.2.27"/>
    </reaction>
</comment>
<dbReference type="Pfam" id="PF18102">
    <property type="entry name" value="DTC"/>
    <property type="match status" value="1"/>
</dbReference>
<keyword evidence="5" id="KW-0808">Transferase</keyword>
<keyword evidence="10" id="KW-1185">Reference proteome</keyword>
<dbReference type="Proteomes" id="UP000291116">
    <property type="component" value="Unassembled WGS sequence"/>
</dbReference>
<gene>
    <name evidence="9" type="ORF">PSNMU_V1.4_AUG-EV-PASAV3_0083820</name>
</gene>
<evidence type="ECO:0000256" key="4">
    <source>
        <dbReference type="ARBA" id="ARBA00012483"/>
    </source>
</evidence>
<dbReference type="Pfam" id="PF13639">
    <property type="entry name" value="zf-RING_2"/>
    <property type="match status" value="1"/>
</dbReference>
<organism evidence="9 10">
    <name type="scientific">Pseudo-nitzschia multistriata</name>
    <dbReference type="NCBI Taxonomy" id="183589"/>
    <lineage>
        <taxon>Eukaryota</taxon>
        <taxon>Sar</taxon>
        <taxon>Stramenopiles</taxon>
        <taxon>Ochrophyta</taxon>
        <taxon>Bacillariophyta</taxon>
        <taxon>Bacillariophyceae</taxon>
        <taxon>Bacillariophycidae</taxon>
        <taxon>Bacillariales</taxon>
        <taxon>Bacillariaceae</taxon>
        <taxon>Pseudo-nitzschia</taxon>
    </lineage>
</organism>
<dbReference type="Gene3D" id="3.30.390.130">
    <property type="match status" value="1"/>
</dbReference>
<evidence type="ECO:0000313" key="10">
    <source>
        <dbReference type="Proteomes" id="UP000291116"/>
    </source>
</evidence>
<evidence type="ECO:0000256" key="1">
    <source>
        <dbReference type="ARBA" id="ARBA00000900"/>
    </source>
</evidence>
<evidence type="ECO:0000256" key="7">
    <source>
        <dbReference type="PROSITE-ProRule" id="PRU00175"/>
    </source>
</evidence>
<dbReference type="GO" id="GO:0061630">
    <property type="term" value="F:ubiquitin protein ligase activity"/>
    <property type="evidence" value="ECO:0007669"/>
    <property type="project" value="UniProtKB-EC"/>
</dbReference>
<dbReference type="InterPro" id="IPR013083">
    <property type="entry name" value="Znf_RING/FYVE/PHD"/>
</dbReference>
<dbReference type="GO" id="GO:0016567">
    <property type="term" value="P:protein ubiquitination"/>
    <property type="evidence" value="ECO:0007669"/>
    <property type="project" value="UniProtKB-UniPathway"/>
</dbReference>
<dbReference type="InterPro" id="IPR039398">
    <property type="entry name" value="Deltex_fam"/>
</dbReference>
<dbReference type="GO" id="GO:0008270">
    <property type="term" value="F:zinc ion binding"/>
    <property type="evidence" value="ECO:0007669"/>
    <property type="project" value="UniProtKB-KW"/>
</dbReference>
<dbReference type="GO" id="GO:0007219">
    <property type="term" value="P:Notch signaling pathway"/>
    <property type="evidence" value="ECO:0007669"/>
    <property type="project" value="InterPro"/>
</dbReference>
<evidence type="ECO:0000259" key="8">
    <source>
        <dbReference type="PROSITE" id="PS50089"/>
    </source>
</evidence>
<evidence type="ECO:0000256" key="5">
    <source>
        <dbReference type="ARBA" id="ARBA00022679"/>
    </source>
</evidence>
<keyword evidence="7" id="KW-0863">Zinc-finger</keyword>
<dbReference type="InterPro" id="IPR001841">
    <property type="entry name" value="Znf_RING"/>
</dbReference>
<reference evidence="9 10" key="1">
    <citation type="submission" date="2019-01" db="EMBL/GenBank/DDBJ databases">
        <authorList>
            <person name="Ferrante I. M."/>
        </authorList>
    </citation>
    <scope>NUCLEOTIDE SEQUENCE [LARGE SCALE GENOMIC DNA]</scope>
    <source>
        <strain evidence="9 10">B856</strain>
    </source>
</reference>
<dbReference type="EC" id="2.3.2.27" evidence="4"/>
<feature type="domain" description="RING-type" evidence="8">
    <location>
        <begin position="66"/>
        <end position="114"/>
    </location>
</feature>
<keyword evidence="6" id="KW-0479">Metal-binding</keyword>
<dbReference type="CDD" id="cd16448">
    <property type="entry name" value="RING-H2"/>
    <property type="match status" value="1"/>
</dbReference>
<dbReference type="PANTHER" id="PTHR12622">
    <property type="entry name" value="DELTEX-RELATED"/>
    <property type="match status" value="1"/>
</dbReference>
<dbReference type="InterPro" id="IPR039399">
    <property type="entry name" value="Deltex_C_sf"/>
</dbReference>
<accession>A0A448ZHQ6</accession>
<dbReference type="SMART" id="SM00184">
    <property type="entry name" value="RING"/>
    <property type="match status" value="1"/>
</dbReference>
<dbReference type="InterPro" id="IPR039396">
    <property type="entry name" value="Deltex_C"/>
</dbReference>
<sequence>MASSGNPLGHPAAGWTGMGAPFASTSHSVPDEIICYNAESSMGRMIDHYSQFLEPVINCCADEKECAICLDVMSPSSLTDTTNIVCLRKCKHRFHKSCIIGMLEQNHTKCPFCRETIAAESQGLSPSGKLTISLDLSIRCQGSEYDSDGVIVLQYSMPEGIQAHYMENPFMRYAGTSRRAYLPHNESGRALLKRLKYAFTHGLTFRVGTSLTTGKQNQITWASIHHKTSLRSGPHGYPDPQYLRNCNDSLDALHVPKGEDCP</sequence>